<gene>
    <name evidence="6" type="ordered locus">Caka_1307</name>
</gene>
<protein>
    <submittedName>
        <fullName evidence="6">Two component transcriptional regulator, LuxR family</fullName>
    </submittedName>
</protein>
<dbReference type="Proteomes" id="UP000000925">
    <property type="component" value="Chromosome"/>
</dbReference>
<dbReference type="InterPro" id="IPR058245">
    <property type="entry name" value="NreC/VraR/RcsB-like_REC"/>
</dbReference>
<feature type="domain" description="HTH luxR-type" evidence="4">
    <location>
        <begin position="140"/>
        <end position="205"/>
    </location>
</feature>
<dbReference type="Gene3D" id="3.40.50.2300">
    <property type="match status" value="1"/>
</dbReference>
<dbReference type="PROSITE" id="PS00622">
    <property type="entry name" value="HTH_LUXR_1"/>
    <property type="match status" value="1"/>
</dbReference>
<accession>D5EIS8</accession>
<dbReference type="OrthoDB" id="189116at2"/>
<dbReference type="AlphaFoldDB" id="D5EIS8"/>
<evidence type="ECO:0000259" key="5">
    <source>
        <dbReference type="PROSITE" id="PS50110"/>
    </source>
</evidence>
<organism evidence="6 7">
    <name type="scientific">Coraliomargarita akajimensis (strain DSM 45221 / IAM 15411 / JCM 23193 / KCTC 12865 / 04OKA010-24)</name>
    <dbReference type="NCBI Taxonomy" id="583355"/>
    <lineage>
        <taxon>Bacteria</taxon>
        <taxon>Pseudomonadati</taxon>
        <taxon>Verrucomicrobiota</taxon>
        <taxon>Opitutia</taxon>
        <taxon>Puniceicoccales</taxon>
        <taxon>Coraliomargaritaceae</taxon>
        <taxon>Coraliomargarita</taxon>
    </lineage>
</organism>
<dbReference type="RefSeq" id="WP_013043049.1">
    <property type="nucleotide sequence ID" value="NC_014008.1"/>
</dbReference>
<dbReference type="InterPro" id="IPR000792">
    <property type="entry name" value="Tscrpt_reg_LuxR_C"/>
</dbReference>
<evidence type="ECO:0000313" key="6">
    <source>
        <dbReference type="EMBL" id="ADE54327.1"/>
    </source>
</evidence>
<sequence>MKALIVEDEELMRELVASVLSREFEFEQIDEAANGEDGLVHFEANDYDFVILDLMLPNLDGLSLARRFLQDQPNVRILALSSECDDYTVRVVYDSGILGFVHKQEMGLETLFEAINEVSAGHVYYSTNAQKILTGMWENPQAYYKVLSDREFQIVRAIAQGRDNDSIGEELGISAFTVRRHKHNAMKKLEVNDEASLLRFALQTGIVKHKGGLDWTDVAHRKQ</sequence>
<dbReference type="PROSITE" id="PS50110">
    <property type="entry name" value="RESPONSE_REGULATORY"/>
    <property type="match status" value="1"/>
</dbReference>
<dbReference type="SMART" id="SM00421">
    <property type="entry name" value="HTH_LUXR"/>
    <property type="match status" value="1"/>
</dbReference>
<dbReference type="Pfam" id="PF00196">
    <property type="entry name" value="GerE"/>
    <property type="match status" value="1"/>
</dbReference>
<feature type="modified residue" description="4-aspartylphosphate" evidence="3">
    <location>
        <position position="53"/>
    </location>
</feature>
<evidence type="ECO:0000259" key="4">
    <source>
        <dbReference type="PROSITE" id="PS50043"/>
    </source>
</evidence>
<dbReference type="PRINTS" id="PR00038">
    <property type="entry name" value="HTHLUXR"/>
</dbReference>
<dbReference type="HOGENOM" id="CLU_000445_90_10_0"/>
<reference evidence="6 7" key="1">
    <citation type="journal article" date="2010" name="Stand. Genomic Sci.">
        <title>Complete genome sequence of Coraliomargarita akajimensis type strain (04OKA010-24).</title>
        <authorList>
            <person name="Mavromatis K."/>
            <person name="Abt B."/>
            <person name="Brambilla E."/>
            <person name="Lapidus A."/>
            <person name="Copeland A."/>
            <person name="Deshpande S."/>
            <person name="Nolan M."/>
            <person name="Lucas S."/>
            <person name="Tice H."/>
            <person name="Cheng J.F."/>
            <person name="Han C."/>
            <person name="Detter J.C."/>
            <person name="Woyke T."/>
            <person name="Goodwin L."/>
            <person name="Pitluck S."/>
            <person name="Held B."/>
            <person name="Brettin T."/>
            <person name="Tapia R."/>
            <person name="Ivanova N."/>
            <person name="Mikhailova N."/>
            <person name="Pati A."/>
            <person name="Liolios K."/>
            <person name="Chen A."/>
            <person name="Palaniappan K."/>
            <person name="Land M."/>
            <person name="Hauser L."/>
            <person name="Chang Y.J."/>
            <person name="Jeffries C.D."/>
            <person name="Rohde M."/>
            <person name="Goker M."/>
            <person name="Bristow J."/>
            <person name="Eisen J.A."/>
            <person name="Markowitz V."/>
            <person name="Hugenholtz P."/>
            <person name="Klenk H.P."/>
            <person name="Kyrpides N.C."/>
        </authorList>
    </citation>
    <scope>NUCLEOTIDE SEQUENCE [LARGE SCALE GENOMIC DNA]</scope>
    <source>
        <strain evidence="7">DSM 45221 / IAM 15411 / JCM 23193 / KCTC 12865</strain>
    </source>
</reference>
<dbReference type="CDD" id="cd06170">
    <property type="entry name" value="LuxR_C_like"/>
    <property type="match status" value="1"/>
</dbReference>
<dbReference type="InterPro" id="IPR011006">
    <property type="entry name" value="CheY-like_superfamily"/>
</dbReference>
<dbReference type="STRING" id="583355.Caka_1307"/>
<feature type="domain" description="Response regulatory" evidence="5">
    <location>
        <begin position="2"/>
        <end position="118"/>
    </location>
</feature>
<dbReference type="SUPFAM" id="SSF46894">
    <property type="entry name" value="C-terminal effector domain of the bipartite response regulators"/>
    <property type="match status" value="1"/>
</dbReference>
<dbReference type="CDD" id="cd17535">
    <property type="entry name" value="REC_NarL-like"/>
    <property type="match status" value="1"/>
</dbReference>
<dbReference type="GO" id="GO:0003677">
    <property type="term" value="F:DNA binding"/>
    <property type="evidence" value="ECO:0007669"/>
    <property type="project" value="UniProtKB-KW"/>
</dbReference>
<keyword evidence="2" id="KW-0238">DNA-binding</keyword>
<keyword evidence="1 3" id="KW-0597">Phosphoprotein</keyword>
<dbReference type="EMBL" id="CP001998">
    <property type="protein sequence ID" value="ADE54327.1"/>
    <property type="molecule type" value="Genomic_DNA"/>
</dbReference>
<dbReference type="SMART" id="SM00448">
    <property type="entry name" value="REC"/>
    <property type="match status" value="1"/>
</dbReference>
<evidence type="ECO:0000256" key="2">
    <source>
        <dbReference type="ARBA" id="ARBA00023125"/>
    </source>
</evidence>
<proteinExistence type="predicted"/>
<dbReference type="Pfam" id="PF00072">
    <property type="entry name" value="Response_reg"/>
    <property type="match status" value="1"/>
</dbReference>
<dbReference type="PROSITE" id="PS50043">
    <property type="entry name" value="HTH_LUXR_2"/>
    <property type="match status" value="1"/>
</dbReference>
<dbReference type="InterPro" id="IPR039420">
    <property type="entry name" value="WalR-like"/>
</dbReference>
<name>D5EIS8_CORAD</name>
<dbReference type="PANTHER" id="PTHR43214">
    <property type="entry name" value="TWO-COMPONENT RESPONSE REGULATOR"/>
    <property type="match status" value="1"/>
</dbReference>
<evidence type="ECO:0000256" key="3">
    <source>
        <dbReference type="PROSITE-ProRule" id="PRU00169"/>
    </source>
</evidence>
<evidence type="ECO:0000256" key="1">
    <source>
        <dbReference type="ARBA" id="ARBA00022553"/>
    </source>
</evidence>
<dbReference type="eggNOG" id="COG2197">
    <property type="taxonomic scope" value="Bacteria"/>
</dbReference>
<evidence type="ECO:0000313" key="7">
    <source>
        <dbReference type="Proteomes" id="UP000000925"/>
    </source>
</evidence>
<dbReference type="GO" id="GO:0006355">
    <property type="term" value="P:regulation of DNA-templated transcription"/>
    <property type="evidence" value="ECO:0007669"/>
    <property type="project" value="InterPro"/>
</dbReference>
<dbReference type="SUPFAM" id="SSF52172">
    <property type="entry name" value="CheY-like"/>
    <property type="match status" value="1"/>
</dbReference>
<dbReference type="InterPro" id="IPR001789">
    <property type="entry name" value="Sig_transdc_resp-reg_receiver"/>
</dbReference>
<dbReference type="InterPro" id="IPR016032">
    <property type="entry name" value="Sig_transdc_resp-reg_C-effctor"/>
</dbReference>
<dbReference type="KEGG" id="caa:Caka_1307"/>
<keyword evidence="7" id="KW-1185">Reference proteome</keyword>
<dbReference type="GO" id="GO:0000160">
    <property type="term" value="P:phosphorelay signal transduction system"/>
    <property type="evidence" value="ECO:0007669"/>
    <property type="project" value="InterPro"/>
</dbReference>